<accession>A0ABW3I738</accession>
<dbReference type="RefSeq" id="WP_377717322.1">
    <property type="nucleotide sequence ID" value="NZ_JBHTJM010000011.1"/>
</dbReference>
<organism evidence="1 2">
    <name type="scientific">Pseudofulvibacter geojedonensis</name>
    <dbReference type="NCBI Taxonomy" id="1123758"/>
    <lineage>
        <taxon>Bacteria</taxon>
        <taxon>Pseudomonadati</taxon>
        <taxon>Bacteroidota</taxon>
        <taxon>Flavobacteriia</taxon>
        <taxon>Flavobacteriales</taxon>
        <taxon>Flavobacteriaceae</taxon>
        <taxon>Pseudofulvibacter</taxon>
    </lineage>
</organism>
<dbReference type="Gene3D" id="2.40.128.480">
    <property type="entry name" value="Rhodococcus equi virulence-associated protein"/>
    <property type="match status" value="1"/>
</dbReference>
<reference evidence="2" key="1">
    <citation type="journal article" date="2019" name="Int. J. Syst. Evol. Microbiol.">
        <title>The Global Catalogue of Microorganisms (GCM) 10K type strain sequencing project: providing services to taxonomists for standard genome sequencing and annotation.</title>
        <authorList>
            <consortium name="The Broad Institute Genomics Platform"/>
            <consortium name="The Broad Institute Genome Sequencing Center for Infectious Disease"/>
            <person name="Wu L."/>
            <person name="Ma J."/>
        </authorList>
    </citation>
    <scope>NUCLEOTIDE SEQUENCE [LARGE SCALE GENOMIC DNA]</scope>
    <source>
        <strain evidence="2">CCUG 62114</strain>
    </source>
</reference>
<sequence>MNSEITKESKIGLTKDEMLSQIEKDIEQQKKYMDYMVSLKGKLSSKDVGGSTTVTSNDLAEFHAKLAGDSALNVKAPDTGLTKNEMLNYIEKGVEQQKNNIDFLVARKEELSNGDPSCPATAELEGFLFYAHLTLNAPSIATKGYGNAGGAGVGTCVANGTLQGDLSHLNRAGRFEVTEAGVGLGYLHIQFFDDKSWTVAVYNGKVGTDASAFEGGGSWSFVHV</sequence>
<evidence type="ECO:0000313" key="1">
    <source>
        <dbReference type="EMBL" id="MFD0965209.1"/>
    </source>
</evidence>
<gene>
    <name evidence="1" type="ORF">ACFQ1O_14420</name>
</gene>
<protein>
    <submittedName>
        <fullName evidence="1">Uncharacterized protein</fullName>
    </submittedName>
</protein>
<dbReference type="InterPro" id="IPR038625">
    <property type="entry name" value="R_equi_Vir_sf"/>
</dbReference>
<dbReference type="EMBL" id="JBHTJM010000011">
    <property type="protein sequence ID" value="MFD0965209.1"/>
    <property type="molecule type" value="Genomic_DNA"/>
</dbReference>
<name>A0ABW3I738_9FLAO</name>
<keyword evidence="2" id="KW-1185">Reference proteome</keyword>
<proteinExistence type="predicted"/>
<evidence type="ECO:0000313" key="2">
    <source>
        <dbReference type="Proteomes" id="UP001596997"/>
    </source>
</evidence>
<dbReference type="Proteomes" id="UP001596997">
    <property type="component" value="Unassembled WGS sequence"/>
</dbReference>
<comment type="caution">
    <text evidence="1">The sequence shown here is derived from an EMBL/GenBank/DDBJ whole genome shotgun (WGS) entry which is preliminary data.</text>
</comment>